<dbReference type="EMBL" id="JAPFFJ010000014">
    <property type="protein sequence ID" value="KAJ6410830.1"/>
    <property type="molecule type" value="Genomic_DNA"/>
</dbReference>
<comment type="similarity">
    <text evidence="2">Belongs to the TRAFAC class myosin-kinesin ATPase superfamily. Kinesin family.</text>
</comment>
<evidence type="ECO:0000256" key="1">
    <source>
        <dbReference type="ARBA" id="ARBA00023175"/>
    </source>
</evidence>
<dbReference type="PROSITE" id="PS50067">
    <property type="entry name" value="KINESIN_MOTOR_2"/>
    <property type="match status" value="1"/>
</dbReference>
<evidence type="ECO:0000313" key="4">
    <source>
        <dbReference type="EMBL" id="KAJ6410830.1"/>
    </source>
</evidence>
<dbReference type="GO" id="GO:0003777">
    <property type="term" value="F:microtubule motor activity"/>
    <property type="evidence" value="ECO:0007669"/>
    <property type="project" value="InterPro"/>
</dbReference>
<gene>
    <name evidence="4" type="ORF">OIU84_007564</name>
</gene>
<dbReference type="InterPro" id="IPR001752">
    <property type="entry name" value="Kinesin_motor_dom"/>
</dbReference>
<sequence length="88" mass="10030">MLRLAADNRKSIAVSFYEVDHDHNVKDLLDPNRQQVYVLKDAHGKTQLKGLSQVLVTSMSQFHNFYGGGTNSFGCFYQQLNFVDLEGY</sequence>
<accession>A0AAD6NZK3</accession>
<keyword evidence="5" id="KW-1185">Reference proteome</keyword>
<dbReference type="InterPro" id="IPR036961">
    <property type="entry name" value="Kinesin_motor_dom_sf"/>
</dbReference>
<comment type="caution">
    <text evidence="4">The sequence shown here is derived from an EMBL/GenBank/DDBJ whole genome shotgun (WGS) entry which is preliminary data.</text>
</comment>
<organism evidence="4 5">
    <name type="scientific">Salix udensis</name>
    <dbReference type="NCBI Taxonomy" id="889485"/>
    <lineage>
        <taxon>Eukaryota</taxon>
        <taxon>Viridiplantae</taxon>
        <taxon>Streptophyta</taxon>
        <taxon>Embryophyta</taxon>
        <taxon>Tracheophyta</taxon>
        <taxon>Spermatophyta</taxon>
        <taxon>Magnoliopsida</taxon>
        <taxon>eudicotyledons</taxon>
        <taxon>Gunneridae</taxon>
        <taxon>Pentapetalae</taxon>
        <taxon>rosids</taxon>
        <taxon>fabids</taxon>
        <taxon>Malpighiales</taxon>
        <taxon>Salicaceae</taxon>
        <taxon>Saliceae</taxon>
        <taxon>Salix</taxon>
    </lineage>
</organism>
<dbReference type="GO" id="GO:0007018">
    <property type="term" value="P:microtubule-based movement"/>
    <property type="evidence" value="ECO:0007669"/>
    <property type="project" value="InterPro"/>
</dbReference>
<evidence type="ECO:0000256" key="2">
    <source>
        <dbReference type="PROSITE-ProRule" id="PRU00283"/>
    </source>
</evidence>
<evidence type="ECO:0000313" key="5">
    <source>
        <dbReference type="Proteomes" id="UP001162972"/>
    </source>
</evidence>
<dbReference type="AlphaFoldDB" id="A0AAD6NZK3"/>
<dbReference type="GO" id="GO:0008017">
    <property type="term" value="F:microtubule binding"/>
    <property type="evidence" value="ECO:0007669"/>
    <property type="project" value="InterPro"/>
</dbReference>
<feature type="domain" description="Kinesin motor" evidence="3">
    <location>
        <begin position="1"/>
        <end position="88"/>
    </location>
</feature>
<dbReference type="SUPFAM" id="SSF52540">
    <property type="entry name" value="P-loop containing nucleoside triphosphate hydrolases"/>
    <property type="match status" value="1"/>
</dbReference>
<dbReference type="Gene3D" id="3.40.850.10">
    <property type="entry name" value="Kinesin motor domain"/>
    <property type="match status" value="1"/>
</dbReference>
<evidence type="ECO:0000259" key="3">
    <source>
        <dbReference type="PROSITE" id="PS50067"/>
    </source>
</evidence>
<dbReference type="Proteomes" id="UP001162972">
    <property type="component" value="Chromosome 15Z"/>
</dbReference>
<reference evidence="4 5" key="1">
    <citation type="journal article" date="2023" name="Int. J. Mol. Sci.">
        <title>De Novo Assembly and Annotation of 11 Diverse Shrub Willow (Salix) Genomes Reveals Novel Gene Organization in Sex-Linked Regions.</title>
        <authorList>
            <person name="Hyden B."/>
            <person name="Feng K."/>
            <person name="Yates T.B."/>
            <person name="Jawdy S."/>
            <person name="Cereghino C."/>
            <person name="Smart L.B."/>
            <person name="Muchero W."/>
        </authorList>
    </citation>
    <scope>NUCLEOTIDE SEQUENCE [LARGE SCALE GENOMIC DNA]</scope>
    <source>
        <tissue evidence="4">Shoot tip</tissue>
    </source>
</reference>
<dbReference type="GO" id="GO:0005524">
    <property type="term" value="F:ATP binding"/>
    <property type="evidence" value="ECO:0007669"/>
    <property type="project" value="InterPro"/>
</dbReference>
<keyword evidence="1" id="KW-0505">Motor protein</keyword>
<proteinExistence type="inferred from homology"/>
<dbReference type="InterPro" id="IPR027417">
    <property type="entry name" value="P-loop_NTPase"/>
</dbReference>
<name>A0AAD6NZK3_9ROSI</name>
<protein>
    <recommendedName>
        <fullName evidence="3">Kinesin motor domain-containing protein</fullName>
    </recommendedName>
</protein>
<comment type="caution">
    <text evidence="2">Lacks conserved residue(s) required for the propagation of feature annotation.</text>
</comment>